<dbReference type="PANTHER" id="PTHR33048:SF47">
    <property type="entry name" value="INTEGRAL MEMBRANE PROTEIN-RELATED"/>
    <property type="match status" value="1"/>
</dbReference>
<evidence type="ECO:0000313" key="8">
    <source>
        <dbReference type="EMBL" id="KAI1877510.1"/>
    </source>
</evidence>
<feature type="transmembrane region" description="Helical" evidence="6">
    <location>
        <begin position="6"/>
        <end position="27"/>
    </location>
</feature>
<name>A0A9P9WSM1_9PEZI</name>
<keyword evidence="2 6" id="KW-0812">Transmembrane</keyword>
<dbReference type="InterPro" id="IPR052337">
    <property type="entry name" value="SAT4-like"/>
</dbReference>
<feature type="transmembrane region" description="Helical" evidence="6">
    <location>
        <begin position="126"/>
        <end position="146"/>
    </location>
</feature>
<organism evidence="8 9">
    <name type="scientific">Neoarthrinium moseri</name>
    <dbReference type="NCBI Taxonomy" id="1658444"/>
    <lineage>
        <taxon>Eukaryota</taxon>
        <taxon>Fungi</taxon>
        <taxon>Dikarya</taxon>
        <taxon>Ascomycota</taxon>
        <taxon>Pezizomycotina</taxon>
        <taxon>Sordariomycetes</taxon>
        <taxon>Xylariomycetidae</taxon>
        <taxon>Amphisphaeriales</taxon>
        <taxon>Apiosporaceae</taxon>
        <taxon>Neoarthrinium</taxon>
    </lineage>
</organism>
<accession>A0A9P9WSM1</accession>
<dbReference type="AlphaFoldDB" id="A0A9P9WSM1"/>
<dbReference type="EMBL" id="JAFIMR010000006">
    <property type="protein sequence ID" value="KAI1877510.1"/>
    <property type="molecule type" value="Genomic_DNA"/>
</dbReference>
<gene>
    <name evidence="8" type="ORF">JX265_003518</name>
</gene>
<dbReference type="Pfam" id="PF20684">
    <property type="entry name" value="Fung_rhodopsin"/>
    <property type="match status" value="1"/>
</dbReference>
<evidence type="ECO:0000259" key="7">
    <source>
        <dbReference type="Pfam" id="PF20684"/>
    </source>
</evidence>
<proteinExistence type="inferred from homology"/>
<feature type="transmembrane region" description="Helical" evidence="6">
    <location>
        <begin position="95"/>
        <end position="114"/>
    </location>
</feature>
<dbReference type="GO" id="GO:0016020">
    <property type="term" value="C:membrane"/>
    <property type="evidence" value="ECO:0007669"/>
    <property type="project" value="UniProtKB-SubCell"/>
</dbReference>
<feature type="transmembrane region" description="Helical" evidence="6">
    <location>
        <begin position="170"/>
        <end position="195"/>
    </location>
</feature>
<protein>
    <recommendedName>
        <fullName evidence="7">Rhodopsin domain-containing protein</fullName>
    </recommendedName>
</protein>
<comment type="subcellular location">
    <subcellularLocation>
        <location evidence="1">Membrane</location>
        <topology evidence="1">Multi-pass membrane protein</topology>
    </subcellularLocation>
</comment>
<dbReference type="InterPro" id="IPR049326">
    <property type="entry name" value="Rhodopsin_dom_fungi"/>
</dbReference>
<evidence type="ECO:0000256" key="6">
    <source>
        <dbReference type="SAM" id="Phobius"/>
    </source>
</evidence>
<feature type="domain" description="Rhodopsin" evidence="7">
    <location>
        <begin position="23"/>
        <end position="215"/>
    </location>
</feature>
<evidence type="ECO:0000256" key="1">
    <source>
        <dbReference type="ARBA" id="ARBA00004141"/>
    </source>
</evidence>
<keyword evidence="4 6" id="KW-0472">Membrane</keyword>
<evidence type="ECO:0000256" key="2">
    <source>
        <dbReference type="ARBA" id="ARBA00022692"/>
    </source>
</evidence>
<evidence type="ECO:0000313" key="9">
    <source>
        <dbReference type="Proteomes" id="UP000829685"/>
    </source>
</evidence>
<reference evidence="8" key="1">
    <citation type="submission" date="2021-03" db="EMBL/GenBank/DDBJ databases">
        <title>Revisited historic fungal species revealed as producer of novel bioactive compounds through whole genome sequencing and comparative genomics.</title>
        <authorList>
            <person name="Vignolle G.A."/>
            <person name="Hochenegger N."/>
            <person name="Mach R.L."/>
            <person name="Mach-Aigner A.R."/>
            <person name="Javad Rahimi M."/>
            <person name="Salim K.A."/>
            <person name="Chan C.M."/>
            <person name="Lim L.B.L."/>
            <person name="Cai F."/>
            <person name="Druzhinina I.S."/>
            <person name="U'Ren J.M."/>
            <person name="Derntl C."/>
        </authorList>
    </citation>
    <scope>NUCLEOTIDE SEQUENCE</scope>
    <source>
        <strain evidence="8">TUCIM 5799</strain>
    </source>
</reference>
<evidence type="ECO:0000256" key="3">
    <source>
        <dbReference type="ARBA" id="ARBA00022989"/>
    </source>
</evidence>
<evidence type="ECO:0000256" key="4">
    <source>
        <dbReference type="ARBA" id="ARBA00023136"/>
    </source>
</evidence>
<evidence type="ECO:0000256" key="5">
    <source>
        <dbReference type="ARBA" id="ARBA00038359"/>
    </source>
</evidence>
<comment type="similarity">
    <text evidence="5">Belongs to the SAT4 family.</text>
</comment>
<keyword evidence="3 6" id="KW-1133">Transmembrane helix</keyword>
<dbReference type="Proteomes" id="UP000829685">
    <property type="component" value="Unassembled WGS sequence"/>
</dbReference>
<dbReference type="PANTHER" id="PTHR33048">
    <property type="entry name" value="PTH11-LIKE INTEGRAL MEMBRANE PROTEIN (AFU_ORTHOLOGUE AFUA_5G11245)"/>
    <property type="match status" value="1"/>
</dbReference>
<comment type="caution">
    <text evidence="8">The sequence shown here is derived from an EMBL/GenBank/DDBJ whole genome shotgun (WGS) entry which is preliminary data.</text>
</comment>
<sequence>MGSDTIEIVGIVLGVLAIISVAARFYVRHSKKAGFKWDDWLILLSIVDMIVTDAVAVYAVSFNPTGPETATIATDTQDYDEADQLYTKLTWSLTVVYYFTASSTKLSILLMYHRIFSIDRALRRQIWALSIIVACYWIGCTVANLTNCIPMKYIWLNSLADPRYCFNYNYYWFAAGMIEALIDTLILILPIKAILGLQVTVRQRLAVISIFMLGAL</sequence>
<keyword evidence="9" id="KW-1185">Reference proteome</keyword>
<feature type="transmembrane region" description="Helical" evidence="6">
    <location>
        <begin position="39"/>
        <end position="60"/>
    </location>
</feature>